<proteinExistence type="inferred from homology"/>
<dbReference type="InterPro" id="IPR015421">
    <property type="entry name" value="PyrdxlP-dep_Trfase_major"/>
</dbReference>
<comment type="cofactor">
    <cofactor evidence="1">
        <name>pyridoxal 5'-phosphate</name>
        <dbReference type="ChEBI" id="CHEBI:597326"/>
    </cofactor>
</comment>
<dbReference type="CDD" id="cd00609">
    <property type="entry name" value="AAT_like"/>
    <property type="match status" value="1"/>
</dbReference>
<dbReference type="RefSeq" id="WP_256945768.1">
    <property type="nucleotide sequence ID" value="NZ_JANHNZ010000010.1"/>
</dbReference>
<evidence type="ECO:0000313" key="4">
    <source>
        <dbReference type="Proteomes" id="UP001059480"/>
    </source>
</evidence>
<evidence type="ECO:0000313" key="3">
    <source>
        <dbReference type="EMBL" id="MCQ9210656.1"/>
    </source>
</evidence>
<dbReference type="InterPro" id="IPR004838">
    <property type="entry name" value="NHTrfase_class1_PyrdxlP-BS"/>
</dbReference>
<evidence type="ECO:0000259" key="2">
    <source>
        <dbReference type="Pfam" id="PF00155"/>
    </source>
</evidence>
<dbReference type="PROSITE" id="PS00105">
    <property type="entry name" value="AA_TRANSFER_CLASS_1"/>
    <property type="match status" value="1"/>
</dbReference>
<dbReference type="NCBIfam" id="NF005593">
    <property type="entry name" value="PRK07324.1"/>
    <property type="match status" value="1"/>
</dbReference>
<dbReference type="EMBL" id="JANHNZ010000010">
    <property type="protein sequence ID" value="MCQ9210656.1"/>
    <property type="molecule type" value="Genomic_DNA"/>
</dbReference>
<gene>
    <name evidence="3" type="ORF">NPA36_08850</name>
</gene>
<name>A0ABT1WQ36_9LACT</name>
<comment type="caution">
    <text evidence="3">The sequence shown here is derived from an EMBL/GenBank/DDBJ whole genome shotgun (WGS) entry which is preliminary data.</text>
</comment>
<dbReference type="PANTHER" id="PTHR43510:SF1">
    <property type="entry name" value="AMINOTRANSFERASE FUNCTION, HYPOTHETICAL (EUROFUNG)"/>
    <property type="match status" value="1"/>
</dbReference>
<feature type="domain" description="Aminotransferase class I/classII large" evidence="2">
    <location>
        <begin position="51"/>
        <end position="364"/>
    </location>
</feature>
<dbReference type="InterPro" id="IPR015422">
    <property type="entry name" value="PyrdxlP-dep_Trfase_small"/>
</dbReference>
<dbReference type="Proteomes" id="UP001059480">
    <property type="component" value="Unassembled WGS sequence"/>
</dbReference>
<protein>
    <recommendedName>
        <fullName evidence="1">Aminotransferase</fullName>
        <ecNumber evidence="1">2.6.1.-</ecNumber>
    </recommendedName>
</protein>
<accession>A0ABT1WQ36</accession>
<dbReference type="Pfam" id="PF00155">
    <property type="entry name" value="Aminotran_1_2"/>
    <property type="match status" value="1"/>
</dbReference>
<dbReference type="PANTHER" id="PTHR43510">
    <property type="entry name" value="AMINOTRANSFERASE FUNCTION, HYPOTHETICAL (EUROFUNG)"/>
    <property type="match status" value="1"/>
</dbReference>
<reference evidence="3" key="3">
    <citation type="journal article" date="2023" name="Microbiol. Resour. Announc.">
        <title>Draft Genome Sequence of Granulicatella sp. Strain S8, Isolated from a Marine Fish, Seriola quinqueradiata.</title>
        <authorList>
            <person name="Lee M."/>
            <person name="Farooq A."/>
            <person name="Jeong J.B."/>
            <person name="Jung M.Y."/>
        </authorList>
    </citation>
    <scope>NUCLEOTIDE SEQUENCE</scope>
    <source>
        <strain evidence="3">S8</strain>
    </source>
</reference>
<reference evidence="3" key="1">
    <citation type="submission" date="2022-07" db="EMBL/GenBank/DDBJ databases">
        <authorList>
            <person name="Jung M.-Y."/>
            <person name="Lee M."/>
        </authorList>
    </citation>
    <scope>NUCLEOTIDE SEQUENCE</scope>
    <source>
        <strain evidence="3">S8</strain>
    </source>
</reference>
<comment type="similarity">
    <text evidence="1">Belongs to the class-I pyridoxal-phosphate-dependent aminotransferase family.</text>
</comment>
<keyword evidence="1" id="KW-0808">Transferase</keyword>
<organism evidence="3 4">
    <name type="scientific">Granulicatella seriolae</name>
    <dbReference type="NCBI Taxonomy" id="2967226"/>
    <lineage>
        <taxon>Bacteria</taxon>
        <taxon>Bacillati</taxon>
        <taxon>Bacillota</taxon>
        <taxon>Bacilli</taxon>
        <taxon>Lactobacillales</taxon>
        <taxon>Carnobacteriaceae</taxon>
        <taxon>Granulicatella</taxon>
    </lineage>
</organism>
<dbReference type="EC" id="2.6.1.-" evidence="1"/>
<dbReference type="GO" id="GO:0008483">
    <property type="term" value="F:transaminase activity"/>
    <property type="evidence" value="ECO:0007669"/>
    <property type="project" value="UniProtKB-KW"/>
</dbReference>
<dbReference type="InterPro" id="IPR004839">
    <property type="entry name" value="Aminotransferase_I/II_large"/>
</dbReference>
<keyword evidence="4" id="KW-1185">Reference proteome</keyword>
<sequence>MKIKAFGVEEWLNEYETKANYDLAQSTVASMTLEEIIGLDGTSVTDFFEDLGKTKMNYGHIEGSPDFKEQVAALYQNVDVDNILQTNGATGANFLALYALIEPGDHVISVLPTYQQLVDIPRSFGAKVDTVYLSQDSNWELPLTELMALIRPNTKMICLNSANNPTGTLINKTNLQKLVDFVRPFGTYILVDEVYAPFDDADNFVAIADIYDRGISTNSLSKSFSVPGIRIGWTATNKELADLFRKYRDYTLICCGIIDDALAVHILKNKDKIKERNQKIVADNLKILEEWVAQEKRVNLVSPKMVSTSFIQLDIPISSKEFCLQLLEEEGVLLVPGEAYDMKGFARLGYCAQEPVLREGLKRISRLLASYD</sequence>
<dbReference type="Gene3D" id="3.40.640.10">
    <property type="entry name" value="Type I PLP-dependent aspartate aminotransferase-like (Major domain)"/>
    <property type="match status" value="1"/>
</dbReference>
<evidence type="ECO:0000256" key="1">
    <source>
        <dbReference type="RuleBase" id="RU000481"/>
    </source>
</evidence>
<dbReference type="InterPro" id="IPR015424">
    <property type="entry name" value="PyrdxlP-dep_Trfase"/>
</dbReference>
<dbReference type="Gene3D" id="3.90.1150.10">
    <property type="entry name" value="Aspartate Aminotransferase, domain 1"/>
    <property type="match status" value="1"/>
</dbReference>
<keyword evidence="1 3" id="KW-0032">Aminotransferase</keyword>
<reference evidence="3" key="2">
    <citation type="journal article" date="2023" name="Curr. Microbiol.">
        <title>Granulicatella seriolae sp. nov., a Novel Facultative Anaerobe Isolated from Yellowtail Marine Fish.</title>
        <authorList>
            <person name="Lee M."/>
            <person name="Choi Y.J."/>
            <person name="Farooq A."/>
            <person name="Jeong J.B."/>
            <person name="Jung M.Y."/>
        </authorList>
    </citation>
    <scope>NUCLEOTIDE SEQUENCE</scope>
    <source>
        <strain evidence="3">S8</strain>
    </source>
</reference>
<dbReference type="SUPFAM" id="SSF53383">
    <property type="entry name" value="PLP-dependent transferases"/>
    <property type="match status" value="1"/>
</dbReference>